<dbReference type="EMBL" id="CP114014">
    <property type="protein sequence ID" value="XAY04640.1"/>
    <property type="molecule type" value="Genomic_DNA"/>
</dbReference>
<organism evidence="1">
    <name type="scientific">Paraconexibacter sp. AEG42_29</name>
    <dbReference type="NCBI Taxonomy" id="2997339"/>
    <lineage>
        <taxon>Bacteria</taxon>
        <taxon>Bacillati</taxon>
        <taxon>Actinomycetota</taxon>
        <taxon>Thermoleophilia</taxon>
        <taxon>Solirubrobacterales</taxon>
        <taxon>Paraconexibacteraceae</taxon>
        <taxon>Paraconexibacter</taxon>
    </lineage>
</organism>
<gene>
    <name evidence="1" type="ORF">DSM112329_01475</name>
</gene>
<evidence type="ECO:0008006" key="2">
    <source>
        <dbReference type="Google" id="ProtNLM"/>
    </source>
</evidence>
<proteinExistence type="predicted"/>
<accession>A0AAU7ASL9</accession>
<protein>
    <recommendedName>
        <fullName evidence="2">RES domain-containing protein</fullName>
    </recommendedName>
</protein>
<evidence type="ECO:0000313" key="1">
    <source>
        <dbReference type="EMBL" id="XAY04640.1"/>
    </source>
</evidence>
<reference evidence="1" key="1">
    <citation type="submission" date="2022-12" db="EMBL/GenBank/DDBJ databases">
        <title>Paraconexibacter alkalitolerans sp. nov. and Baekduia alba sp. nov., isolated from soil and emended description of the genera Paraconexibacter (Chun et al., 2020) and Baekduia (An et al., 2020).</title>
        <authorList>
            <person name="Vieira S."/>
            <person name="Huber K.J."/>
            <person name="Geppert A."/>
            <person name="Wolf J."/>
            <person name="Neumann-Schaal M."/>
            <person name="Muesken M."/>
            <person name="Overmann J."/>
        </authorList>
    </citation>
    <scope>NUCLEOTIDE SEQUENCE</scope>
    <source>
        <strain evidence="1">AEG42_29</strain>
    </source>
</reference>
<dbReference type="KEGG" id="parq:DSM112329_01475"/>
<dbReference type="AlphaFoldDB" id="A0AAU7ASL9"/>
<sequence>MVRARWSSRRCWPASGSSDRPRAVCPVLAAFVRGYNDALPPELLSDLRIVAGALVDTRSGCDLLRAHRAQQLLAWPRQLRFYYTRPRTTGPGFWHVANAGRRAAYLATRDRDIHRQTVALLERLAVTGRTGERGTASPVVLDARIAPETMLVA</sequence>
<dbReference type="RefSeq" id="WP_354701168.1">
    <property type="nucleotide sequence ID" value="NZ_CP114014.1"/>
</dbReference>
<name>A0AAU7ASL9_9ACTN</name>